<name>A0A9P8VQ49_9HYPO</name>
<dbReference type="AlphaFoldDB" id="A0A9P8VQ49"/>
<sequence>MFASRSDMPELLNADTPLNMPNYHGSIPFCRAVSGWLLAIQAPKAMHPRNCHRKKHSGTMRARILIRLWSPQGADPPRGTVLKLLCLRRSRSSGAIAAAWMRHAGGTTGAARPSLPHPLALGSDGGLKALLKHVQAGSDCLDGNPYRAAEQNEQEQKELLPGGHLAEVHRVQSCLGHGGHGQEKAVEIADAERGFRRDIVWSRDPDLPFVNGSCEAGDEAATRGFTRCRGCIMRNS</sequence>
<accession>A0A9P8VQ49</accession>
<gene>
    <name evidence="1" type="ORF">B0T10DRAFT_467341</name>
</gene>
<protein>
    <submittedName>
        <fullName evidence="1">Uncharacterized protein</fullName>
    </submittedName>
</protein>
<proteinExistence type="predicted"/>
<organism evidence="1 2">
    <name type="scientific">Thelonectria olida</name>
    <dbReference type="NCBI Taxonomy" id="1576542"/>
    <lineage>
        <taxon>Eukaryota</taxon>
        <taxon>Fungi</taxon>
        <taxon>Dikarya</taxon>
        <taxon>Ascomycota</taxon>
        <taxon>Pezizomycotina</taxon>
        <taxon>Sordariomycetes</taxon>
        <taxon>Hypocreomycetidae</taxon>
        <taxon>Hypocreales</taxon>
        <taxon>Nectriaceae</taxon>
        <taxon>Thelonectria</taxon>
    </lineage>
</organism>
<evidence type="ECO:0000313" key="1">
    <source>
        <dbReference type="EMBL" id="KAH6869274.1"/>
    </source>
</evidence>
<comment type="caution">
    <text evidence="1">The sequence shown here is derived from an EMBL/GenBank/DDBJ whole genome shotgun (WGS) entry which is preliminary data.</text>
</comment>
<reference evidence="1 2" key="1">
    <citation type="journal article" date="2021" name="Nat. Commun.">
        <title>Genetic determinants of endophytism in the Arabidopsis root mycobiome.</title>
        <authorList>
            <person name="Mesny F."/>
            <person name="Miyauchi S."/>
            <person name="Thiergart T."/>
            <person name="Pickel B."/>
            <person name="Atanasova L."/>
            <person name="Karlsson M."/>
            <person name="Huettel B."/>
            <person name="Barry K.W."/>
            <person name="Haridas S."/>
            <person name="Chen C."/>
            <person name="Bauer D."/>
            <person name="Andreopoulos W."/>
            <person name="Pangilinan J."/>
            <person name="LaButti K."/>
            <person name="Riley R."/>
            <person name="Lipzen A."/>
            <person name="Clum A."/>
            <person name="Drula E."/>
            <person name="Henrissat B."/>
            <person name="Kohler A."/>
            <person name="Grigoriev I.V."/>
            <person name="Martin F.M."/>
            <person name="Hacquard S."/>
        </authorList>
    </citation>
    <scope>NUCLEOTIDE SEQUENCE [LARGE SCALE GENOMIC DNA]</scope>
    <source>
        <strain evidence="1 2">MPI-CAGE-CH-0241</strain>
    </source>
</reference>
<keyword evidence="2" id="KW-1185">Reference proteome</keyword>
<evidence type="ECO:0000313" key="2">
    <source>
        <dbReference type="Proteomes" id="UP000777438"/>
    </source>
</evidence>
<dbReference type="EMBL" id="JAGPYM010000075">
    <property type="protein sequence ID" value="KAH6869274.1"/>
    <property type="molecule type" value="Genomic_DNA"/>
</dbReference>
<dbReference type="Proteomes" id="UP000777438">
    <property type="component" value="Unassembled WGS sequence"/>
</dbReference>